<dbReference type="PANTHER" id="PTHR11085">
    <property type="entry name" value="NAD-DEPENDENT PROTEIN DEACYLASE SIRTUIN-5, MITOCHONDRIAL-RELATED"/>
    <property type="match status" value="1"/>
</dbReference>
<evidence type="ECO:0000259" key="3">
    <source>
        <dbReference type="PROSITE" id="PS50305"/>
    </source>
</evidence>
<dbReference type="InterPro" id="IPR026591">
    <property type="entry name" value="Sirtuin_cat_small_dom_sf"/>
</dbReference>
<keyword evidence="2" id="KW-0520">NAD</keyword>
<dbReference type="PANTHER" id="PTHR11085:SF4">
    <property type="entry name" value="NAD-DEPENDENT PROTEIN DEACYLASE"/>
    <property type="match status" value="1"/>
</dbReference>
<keyword evidence="1" id="KW-0808">Transferase</keyword>
<dbReference type="CDD" id="cd01407">
    <property type="entry name" value="SIR2-fam"/>
    <property type="match status" value="1"/>
</dbReference>
<dbReference type="InterPro" id="IPR029035">
    <property type="entry name" value="DHS-like_NAD/FAD-binding_dom"/>
</dbReference>
<organism evidence="4">
    <name type="scientific">marine metagenome</name>
    <dbReference type="NCBI Taxonomy" id="408172"/>
    <lineage>
        <taxon>unclassified sequences</taxon>
        <taxon>metagenomes</taxon>
        <taxon>ecological metagenomes</taxon>
    </lineage>
</organism>
<sequence>MSDDLLHDANVRELTRWIDECDRITVLTGAGISTDSGIPDFRGPNGIWTKNPEAEKASNIQNFISDPKVRKASWRDRLDNRAWSADPNDGHKALVQLERRNKMVALLTQNVDGLHHAAGSSPAKVVEVHGTLREVACLECDYRDDMQVALNRVRQGEDDLDCPECGGILKSATISFGQSLVQRDLLRAEAAAQNCDLMIAIGTTLGVYPIAAVVPAAQRVGAKIAIINAEPTEMDHLADIVIRESISEVLSIVVRGVSNLPNDSDDQEATDGKQS</sequence>
<dbReference type="SUPFAM" id="SSF52467">
    <property type="entry name" value="DHS-like NAD/FAD-binding domain"/>
    <property type="match status" value="1"/>
</dbReference>
<dbReference type="Pfam" id="PF02146">
    <property type="entry name" value="SIR2"/>
    <property type="match status" value="1"/>
</dbReference>
<dbReference type="Gene3D" id="3.40.50.1220">
    <property type="entry name" value="TPP-binding domain"/>
    <property type="match status" value="1"/>
</dbReference>
<proteinExistence type="predicted"/>
<dbReference type="AlphaFoldDB" id="A0A381PCM2"/>
<dbReference type="Gene3D" id="3.30.1600.10">
    <property type="entry name" value="SIR2/SIRT2 'Small Domain"/>
    <property type="match status" value="1"/>
</dbReference>
<accession>A0A381PCM2</accession>
<name>A0A381PCM2_9ZZZZ</name>
<dbReference type="InterPro" id="IPR050134">
    <property type="entry name" value="NAD-dep_sirtuin_deacylases"/>
</dbReference>
<dbReference type="InterPro" id="IPR026590">
    <property type="entry name" value="Ssirtuin_cat_dom"/>
</dbReference>
<protein>
    <recommendedName>
        <fullName evidence="3">Deacetylase sirtuin-type domain-containing protein</fullName>
    </recommendedName>
</protein>
<dbReference type="PROSITE" id="PS50305">
    <property type="entry name" value="SIRTUIN"/>
    <property type="match status" value="1"/>
</dbReference>
<reference evidence="4" key="1">
    <citation type="submission" date="2018-05" db="EMBL/GenBank/DDBJ databases">
        <authorList>
            <person name="Lanie J.A."/>
            <person name="Ng W.-L."/>
            <person name="Kazmierczak K.M."/>
            <person name="Andrzejewski T.M."/>
            <person name="Davidsen T.M."/>
            <person name="Wayne K.J."/>
            <person name="Tettelin H."/>
            <person name="Glass J.I."/>
            <person name="Rusch D."/>
            <person name="Podicherti R."/>
            <person name="Tsui H.-C.T."/>
            <person name="Winkler M.E."/>
        </authorList>
    </citation>
    <scope>NUCLEOTIDE SEQUENCE</scope>
</reference>
<dbReference type="GO" id="GO:0070403">
    <property type="term" value="F:NAD+ binding"/>
    <property type="evidence" value="ECO:0007669"/>
    <property type="project" value="InterPro"/>
</dbReference>
<dbReference type="GO" id="GO:0017136">
    <property type="term" value="F:histone deacetylase activity, NAD-dependent"/>
    <property type="evidence" value="ECO:0007669"/>
    <property type="project" value="TreeGrafter"/>
</dbReference>
<dbReference type="EMBL" id="UINC01000927">
    <property type="protein sequence ID" value="SUZ63939.1"/>
    <property type="molecule type" value="Genomic_DNA"/>
</dbReference>
<feature type="domain" description="Deacetylase sirtuin-type" evidence="3">
    <location>
        <begin position="4"/>
        <end position="263"/>
    </location>
</feature>
<dbReference type="InterPro" id="IPR003000">
    <property type="entry name" value="Sirtuin"/>
</dbReference>
<evidence type="ECO:0000313" key="4">
    <source>
        <dbReference type="EMBL" id="SUZ63939.1"/>
    </source>
</evidence>
<evidence type="ECO:0000256" key="1">
    <source>
        <dbReference type="ARBA" id="ARBA00022679"/>
    </source>
</evidence>
<gene>
    <name evidence="4" type="ORF">METZ01_LOCUS16793</name>
</gene>
<evidence type="ECO:0000256" key="2">
    <source>
        <dbReference type="ARBA" id="ARBA00023027"/>
    </source>
</evidence>